<evidence type="ECO:0000313" key="9">
    <source>
        <dbReference type="EMBL" id="SCU68035.1"/>
    </source>
</evidence>
<keyword evidence="3" id="KW-0336">GPI-anchor</keyword>
<dbReference type="GO" id="GO:0042783">
    <property type="term" value="P:symbiont-mediated evasion of host immune response"/>
    <property type="evidence" value="ECO:0007669"/>
    <property type="project" value="InterPro"/>
</dbReference>
<comment type="subcellular location">
    <subcellularLocation>
        <location evidence="1">Cell membrane</location>
        <topology evidence="1">Lipid-anchor</topology>
        <topology evidence="1">GPI-anchor</topology>
    </subcellularLocation>
</comment>
<keyword evidence="10" id="KW-1185">Reference proteome</keyword>
<dbReference type="AlphaFoldDB" id="A0A1G4I7Y9"/>
<dbReference type="VEuPathDB" id="TriTrypDB:TEOVI_000748700"/>
<feature type="chain" id="PRO_5009235270" evidence="7">
    <location>
        <begin position="33"/>
        <end position="451"/>
    </location>
</feature>
<evidence type="ECO:0000256" key="1">
    <source>
        <dbReference type="ARBA" id="ARBA00004609"/>
    </source>
</evidence>
<dbReference type="GeneID" id="92381421"/>
<protein>
    <submittedName>
        <fullName evidence="9">Variant Surface Glycoprotein, putative</fullName>
    </submittedName>
</protein>
<dbReference type="SUPFAM" id="SSF58087">
    <property type="entry name" value="Variant surface glycoprotein (N-terminal domain)"/>
    <property type="match status" value="1"/>
</dbReference>
<dbReference type="RefSeq" id="XP_067079275.1">
    <property type="nucleotide sequence ID" value="XM_067223174.1"/>
</dbReference>
<dbReference type="Proteomes" id="UP000195570">
    <property type="component" value="Unassembled WGS sequence"/>
</dbReference>
<keyword evidence="7" id="KW-0732">Signal</keyword>
<comment type="caution">
    <text evidence="9">The sequence shown here is derived from an EMBL/GenBank/DDBJ whole genome shotgun (WGS) entry which is preliminary data.</text>
</comment>
<sequence>MALQNRSPSRKQTHLALTALLVLETIPLTCDATHGALKNTEWKPVCELAKELQKVPRLSIHTLQQMITAASNCAKLVSKLQLYATKNWQAESAITIGALAVALKRKAESINSELFTAVQLSIQRSTTTATLRGQILETMKVLGTVGNDGTRAFCLGDGTAANSEHTKLKQAGCHAESWDVGNSPDAPTTTVISDTGFPNLPKTIGDLGSSHGNTKCGYFTAGADHQTARITGSTVPLLAGLWTVTSTETVTPTAATNLKGDGTRNSNDLVKAAHFDAVAARMLDTSSYTTDELQLIKNAAAKNTLRPILSEMLMLTKKKTATTEADREAERLIEANVPQTGNKIQELWNAIKTEKVIGKAKDSKEETAIFTLADSATIHQNLVFYQNKITTDLLETKTENAQLKKADKITTKIPEEVCNSIGDANETGCGKTTGCHFVSSNSEGKKCTLTK</sequence>
<dbReference type="Gene3D" id="1.10.470.10">
    <property type="entry name" value="Variant Surface Glycoprotein, subunit A, domain 2"/>
    <property type="match status" value="1"/>
</dbReference>
<dbReference type="InterPro" id="IPR001812">
    <property type="entry name" value="Trypano_VSG_A_N_dom"/>
</dbReference>
<evidence type="ECO:0000256" key="7">
    <source>
        <dbReference type="SAM" id="SignalP"/>
    </source>
</evidence>
<feature type="signal peptide" evidence="7">
    <location>
        <begin position="1"/>
        <end position="32"/>
    </location>
</feature>
<evidence type="ECO:0000256" key="2">
    <source>
        <dbReference type="ARBA" id="ARBA00022475"/>
    </source>
</evidence>
<evidence type="ECO:0000256" key="6">
    <source>
        <dbReference type="ARBA" id="ARBA00023288"/>
    </source>
</evidence>
<accession>A0A1G4I7Y9</accession>
<evidence type="ECO:0000259" key="8">
    <source>
        <dbReference type="Pfam" id="PF00913"/>
    </source>
</evidence>
<name>A0A1G4I7Y9_TRYEQ</name>
<evidence type="ECO:0000313" key="10">
    <source>
        <dbReference type="Proteomes" id="UP000195570"/>
    </source>
</evidence>
<dbReference type="GO" id="GO:0098552">
    <property type="term" value="C:side of membrane"/>
    <property type="evidence" value="ECO:0007669"/>
    <property type="project" value="UniProtKB-KW"/>
</dbReference>
<dbReference type="Gene3D" id="3.90.150.10">
    <property type="entry name" value="Variant Surface Glycoprotein, subunit A domain 1"/>
    <property type="match status" value="1"/>
</dbReference>
<proteinExistence type="predicted"/>
<keyword evidence="2" id="KW-1003">Cell membrane</keyword>
<keyword evidence="6" id="KW-0449">Lipoprotein</keyword>
<gene>
    <name evidence="9" type="ORF">TEOVI_000748700</name>
</gene>
<keyword evidence="5" id="KW-0325">Glycoprotein</keyword>
<dbReference type="EMBL" id="CZPT02000868">
    <property type="protein sequence ID" value="SCU68035.1"/>
    <property type="molecule type" value="Genomic_DNA"/>
</dbReference>
<feature type="domain" description="Trypanosome variant surface glycoprotein A-type N-terminal" evidence="8">
    <location>
        <begin position="29"/>
        <end position="386"/>
    </location>
</feature>
<dbReference type="GO" id="GO:0005886">
    <property type="term" value="C:plasma membrane"/>
    <property type="evidence" value="ECO:0007669"/>
    <property type="project" value="UniProtKB-SubCell"/>
</dbReference>
<evidence type="ECO:0000256" key="4">
    <source>
        <dbReference type="ARBA" id="ARBA00023136"/>
    </source>
</evidence>
<evidence type="ECO:0000256" key="5">
    <source>
        <dbReference type="ARBA" id="ARBA00023180"/>
    </source>
</evidence>
<organism evidence="9 10">
    <name type="scientific">Trypanosoma equiperdum</name>
    <dbReference type="NCBI Taxonomy" id="5694"/>
    <lineage>
        <taxon>Eukaryota</taxon>
        <taxon>Discoba</taxon>
        <taxon>Euglenozoa</taxon>
        <taxon>Kinetoplastea</taxon>
        <taxon>Metakinetoplastina</taxon>
        <taxon>Trypanosomatida</taxon>
        <taxon>Trypanosomatidae</taxon>
        <taxon>Trypanosoma</taxon>
    </lineage>
</organism>
<keyword evidence="4" id="KW-0472">Membrane</keyword>
<dbReference type="Pfam" id="PF00913">
    <property type="entry name" value="Trypan_glycop"/>
    <property type="match status" value="1"/>
</dbReference>
<reference evidence="9" key="1">
    <citation type="submission" date="2016-09" db="EMBL/GenBank/DDBJ databases">
        <authorList>
            <person name="Hebert L."/>
            <person name="Moumen B."/>
        </authorList>
    </citation>
    <scope>NUCLEOTIDE SEQUENCE [LARGE SCALE GENOMIC DNA]</scope>
    <source>
        <strain evidence="9">OVI</strain>
    </source>
</reference>
<evidence type="ECO:0000256" key="3">
    <source>
        <dbReference type="ARBA" id="ARBA00022622"/>
    </source>
</evidence>